<dbReference type="InterPro" id="IPR043128">
    <property type="entry name" value="Rev_trsase/Diguanyl_cyclase"/>
</dbReference>
<sequence length="1502" mass="168531">MPGMKDDYEYDAEGDVKMAIPQPIFEVTMAPSLKVWSQSAITTFLRERKQCEGKVIEQCRVTGEVQAAVTRSIRSTLEPRVLEHVAHYLLKQDAASVSDDMLVAEMKRKVGTMVNGRVPVVTQLFGRELKMDLSEVDVEARIAAYFMKFDQLIEDNGLASMLGRGVAIDEQSRQRMKLRCKLLLSSLTPEMLKVDLTRLVELTHRQAKVNDLALHDLMIERATRQQLYHLMQAEMKNAAGPRSKETSAAVVKTSQRPAKQQQQPRSSAPGGSRGAAEQRKPPRDGCLICKGAHWARDCPAATAEQKAEVVRTLRERRDRQPERVKRITKDDAPAFRTAVINGVLDVPFCPDTGSDANIIGRPVLEELRDLVHDLPVERVEPPIQVVAAGGSVMLCREKVQIDLQIVTAAGPLALANIECLVLDAPEEELLLGKTTLQSIGVDLDGVFEQLAQQHIDAAEAEADDVPSSHVEVLGTAEEDEVETVLHRLVDEAIEGGFDADHGDELRRIVIDYADVFRLRLGHDEPADVEPLEVRLEAGAQPYRSGVRRYPEAQRQFLRDYVRELESAGLVVRNNQSPWSCPALPVAKRGSGEFRITIDYRPVNRMTVPLAGAAPNLAVVVESVRGAYGFGAFDFHKGFWQMPLHPNSQEMFSFVTEDGVFTPTRVPQGASDSAVHFQAQMNDILKDLLFRSVLVWIDDVLLFAQSAGAYLKNLEQFFSILRQRKLKLNAKKCKLFAKRVEWCGKLIDGEGVEHNPERLAALRPMPLPPTGAALQHFLCALNWLRDSMVDYARTTAPLQEKLEQVMRARGRRKAQLSGASLEWSDGEAAAYRETLAMVERSCKLVFPDKAATVCMFTDASLTGHALVPTQVRRWQDDVPVEEQQHELLVCRGGLFKGAQRNWSIVEKEGYPIVKACADLDYMLVREGGFHVYCDHSNMIKLFSPDHEVKQHVRGKLQRWALTLVGCRYVIHHIAGENNLWADIVSRWGQPADATAGTTLAVKRVTTRSAQTLSELRPLQDGQFVWPTRADVAKAHDKYRRDAPVGAVMSDGSLEVEGKLWVPSKARDILKRLLVVAHCGAQGHRGVHVMVELLDRHFTLSNTRQVVTRFLNECLLCKHVKGGALIQRDWTVDRPVASRNECMHIDYLYLGESYGEAKYVLVLKDELTHYCELVAADSANSQTAVAAVLDWHKRFGIPAMWMSDNGTHFKSQVMEELAERLGAVHSFVPVYTPWINGTVERVNRDILQVLRVMLLENQLDTRNWAYLLPLIQANLNHSPVLSLGDCAPVELFTGLPAPSALDVVVTPQDKLPRTLPLEKETFRQALEELRTSLHALHRVVRDRRERSRTTAMARSKGTVCNFYEGDYVLWSRVDKRLQGGKLLVRWVGPFQVAKALPHSFIIRHLLLTGAEYDVHGSRLKFYYDGDLNVTAEIREHISLQGLVLEAREIVDHRVNTATGSLELLVAWRGLQDIENSWEHASAIQHDIHVLVAKYAMENDVPELQ</sequence>
<dbReference type="Gene3D" id="2.40.70.10">
    <property type="entry name" value="Acid Proteases"/>
    <property type="match status" value="1"/>
</dbReference>
<keyword evidence="5" id="KW-0255">Endonuclease</keyword>
<dbReference type="InterPro" id="IPR021109">
    <property type="entry name" value="Peptidase_aspartic_dom_sf"/>
</dbReference>
<dbReference type="GO" id="GO:0004519">
    <property type="term" value="F:endonuclease activity"/>
    <property type="evidence" value="ECO:0007669"/>
    <property type="project" value="UniProtKB-KW"/>
</dbReference>
<dbReference type="GO" id="GO:0003964">
    <property type="term" value="F:RNA-directed DNA polymerase activity"/>
    <property type="evidence" value="ECO:0007669"/>
    <property type="project" value="UniProtKB-KW"/>
</dbReference>
<dbReference type="PANTHER" id="PTHR37984:SF5">
    <property type="entry name" value="PROTEIN NYNRIN-LIKE"/>
    <property type="match status" value="1"/>
</dbReference>
<evidence type="ECO:0000256" key="3">
    <source>
        <dbReference type="ARBA" id="ARBA00022695"/>
    </source>
</evidence>
<dbReference type="InterPro" id="IPR036397">
    <property type="entry name" value="RNaseH_sf"/>
</dbReference>
<dbReference type="InterPro" id="IPR023780">
    <property type="entry name" value="Chromo_domain"/>
</dbReference>
<dbReference type="PROSITE" id="PS50013">
    <property type="entry name" value="CHROMO_2"/>
    <property type="match status" value="1"/>
</dbReference>
<dbReference type="SUPFAM" id="SSF53098">
    <property type="entry name" value="Ribonuclease H-like"/>
    <property type="match status" value="1"/>
</dbReference>
<dbReference type="InterPro" id="IPR043502">
    <property type="entry name" value="DNA/RNA_pol_sf"/>
</dbReference>
<feature type="domain" description="Chromo" evidence="9">
    <location>
        <begin position="1442"/>
        <end position="1502"/>
    </location>
</feature>
<dbReference type="Gene3D" id="3.10.10.10">
    <property type="entry name" value="HIV Type 1 Reverse Transcriptase, subunit A, domain 1"/>
    <property type="match status" value="1"/>
</dbReference>
<dbReference type="Gene3D" id="2.40.50.40">
    <property type="match status" value="1"/>
</dbReference>
<dbReference type="Pfam" id="PF00385">
    <property type="entry name" value="Chromo"/>
    <property type="match status" value="1"/>
</dbReference>
<evidence type="ECO:0000313" key="13">
    <source>
        <dbReference type="Proteomes" id="UP000460718"/>
    </source>
</evidence>
<evidence type="ECO:0000256" key="4">
    <source>
        <dbReference type="ARBA" id="ARBA00022722"/>
    </source>
</evidence>
<dbReference type="GO" id="GO:0015074">
    <property type="term" value="P:DNA integration"/>
    <property type="evidence" value="ECO:0007669"/>
    <property type="project" value="InterPro"/>
</dbReference>
<evidence type="ECO:0000259" key="10">
    <source>
        <dbReference type="PROSITE" id="PS50878"/>
    </source>
</evidence>
<reference evidence="12 13" key="1">
    <citation type="submission" date="2018-09" db="EMBL/GenBank/DDBJ databases">
        <title>Genomic investigation of the strawberry pathogen Phytophthora fragariae indicates pathogenicity is determined by transcriptional variation in three key races.</title>
        <authorList>
            <person name="Adams T.M."/>
            <person name="Armitage A.D."/>
            <person name="Sobczyk M.K."/>
            <person name="Bates H.J."/>
            <person name="Dunwell J.M."/>
            <person name="Nellist C.F."/>
            <person name="Harrison R.J."/>
        </authorList>
    </citation>
    <scope>NUCLEOTIDE SEQUENCE [LARGE SCALE GENOMIC DNA]</scope>
    <source>
        <strain evidence="12 13">SCRP245</strain>
    </source>
</reference>
<evidence type="ECO:0000256" key="7">
    <source>
        <dbReference type="ARBA" id="ARBA00022918"/>
    </source>
</evidence>
<evidence type="ECO:0000313" key="12">
    <source>
        <dbReference type="EMBL" id="KAE9027835.1"/>
    </source>
</evidence>
<dbReference type="GO" id="GO:0003676">
    <property type="term" value="F:nucleic acid binding"/>
    <property type="evidence" value="ECO:0007669"/>
    <property type="project" value="InterPro"/>
</dbReference>
<evidence type="ECO:0000256" key="2">
    <source>
        <dbReference type="ARBA" id="ARBA00022679"/>
    </source>
</evidence>
<accession>A0A6A3ME91</accession>
<feature type="region of interest" description="Disordered" evidence="8">
    <location>
        <begin position="236"/>
        <end position="283"/>
    </location>
</feature>
<proteinExistence type="predicted"/>
<keyword evidence="3" id="KW-0548">Nucleotidyltransferase</keyword>
<keyword evidence="7" id="KW-0695">RNA-directed DNA polymerase</keyword>
<dbReference type="InterPro" id="IPR050951">
    <property type="entry name" value="Retrovirus_Pol_polyprotein"/>
</dbReference>
<evidence type="ECO:0000256" key="8">
    <source>
        <dbReference type="SAM" id="MobiDB-lite"/>
    </source>
</evidence>
<evidence type="ECO:0000256" key="6">
    <source>
        <dbReference type="ARBA" id="ARBA00022801"/>
    </source>
</evidence>
<dbReference type="Pfam" id="PF17917">
    <property type="entry name" value="RT_RNaseH"/>
    <property type="match status" value="1"/>
</dbReference>
<dbReference type="InterPro" id="IPR000477">
    <property type="entry name" value="RT_dom"/>
</dbReference>
<dbReference type="GO" id="GO:0016787">
    <property type="term" value="F:hydrolase activity"/>
    <property type="evidence" value="ECO:0007669"/>
    <property type="project" value="UniProtKB-KW"/>
</dbReference>
<keyword evidence="4" id="KW-0540">Nuclease</keyword>
<evidence type="ECO:0000256" key="5">
    <source>
        <dbReference type="ARBA" id="ARBA00022759"/>
    </source>
</evidence>
<dbReference type="CDD" id="cd00024">
    <property type="entry name" value="CD_CSD"/>
    <property type="match status" value="1"/>
</dbReference>
<dbReference type="Pfam" id="PF00665">
    <property type="entry name" value="rve"/>
    <property type="match status" value="1"/>
</dbReference>
<dbReference type="PANTHER" id="PTHR37984">
    <property type="entry name" value="PROTEIN CBG26694"/>
    <property type="match status" value="1"/>
</dbReference>
<dbReference type="CDD" id="cd01647">
    <property type="entry name" value="RT_LTR"/>
    <property type="match status" value="1"/>
</dbReference>
<protein>
    <recommendedName>
        <fullName evidence="1">RNA-directed DNA polymerase</fullName>
        <ecNumber evidence="1">2.7.7.49</ecNumber>
    </recommendedName>
</protein>
<dbReference type="EC" id="2.7.7.49" evidence="1"/>
<comment type="caution">
    <text evidence="12">The sequence shown here is derived from an EMBL/GenBank/DDBJ whole genome shotgun (WGS) entry which is preliminary data.</text>
</comment>
<dbReference type="CDD" id="cd00303">
    <property type="entry name" value="retropepsin_like"/>
    <property type="match status" value="1"/>
</dbReference>
<feature type="compositionally biased region" description="Polar residues" evidence="8">
    <location>
        <begin position="252"/>
        <end position="266"/>
    </location>
</feature>
<dbReference type="Proteomes" id="UP000460718">
    <property type="component" value="Unassembled WGS sequence"/>
</dbReference>
<feature type="domain" description="Reverse transcriptase" evidence="10">
    <location>
        <begin position="566"/>
        <end position="746"/>
    </location>
</feature>
<evidence type="ECO:0000259" key="11">
    <source>
        <dbReference type="PROSITE" id="PS50994"/>
    </source>
</evidence>
<dbReference type="InterPro" id="IPR012337">
    <property type="entry name" value="RNaseH-like_sf"/>
</dbReference>
<dbReference type="PROSITE" id="PS50994">
    <property type="entry name" value="INTEGRASE"/>
    <property type="match status" value="1"/>
</dbReference>
<evidence type="ECO:0000256" key="1">
    <source>
        <dbReference type="ARBA" id="ARBA00012493"/>
    </source>
</evidence>
<organism evidence="12 13">
    <name type="scientific">Phytophthora fragariae</name>
    <dbReference type="NCBI Taxonomy" id="53985"/>
    <lineage>
        <taxon>Eukaryota</taxon>
        <taxon>Sar</taxon>
        <taxon>Stramenopiles</taxon>
        <taxon>Oomycota</taxon>
        <taxon>Peronosporomycetes</taxon>
        <taxon>Peronosporales</taxon>
        <taxon>Peronosporaceae</taxon>
        <taxon>Phytophthora</taxon>
    </lineage>
</organism>
<dbReference type="InterPro" id="IPR001584">
    <property type="entry name" value="Integrase_cat-core"/>
</dbReference>
<dbReference type="Pfam" id="PF00078">
    <property type="entry name" value="RVT_1"/>
    <property type="match status" value="1"/>
</dbReference>
<dbReference type="EMBL" id="QXFW01000053">
    <property type="protein sequence ID" value="KAE9027835.1"/>
    <property type="molecule type" value="Genomic_DNA"/>
</dbReference>
<dbReference type="Pfam" id="PF13650">
    <property type="entry name" value="Asp_protease_2"/>
    <property type="match status" value="1"/>
</dbReference>
<dbReference type="InterPro" id="IPR041373">
    <property type="entry name" value="RT_RNaseH"/>
</dbReference>
<name>A0A6A3ME91_9STRA</name>
<dbReference type="InterPro" id="IPR016197">
    <property type="entry name" value="Chromo-like_dom_sf"/>
</dbReference>
<dbReference type="Gene3D" id="3.30.70.270">
    <property type="match status" value="1"/>
</dbReference>
<dbReference type="Gene3D" id="3.30.420.10">
    <property type="entry name" value="Ribonuclease H-like superfamily/Ribonuclease H"/>
    <property type="match status" value="1"/>
</dbReference>
<gene>
    <name evidence="12" type="ORF">PF011_g1863</name>
</gene>
<dbReference type="SUPFAM" id="SSF54160">
    <property type="entry name" value="Chromo domain-like"/>
    <property type="match status" value="1"/>
</dbReference>
<keyword evidence="6" id="KW-0378">Hydrolase</keyword>
<dbReference type="SMART" id="SM00298">
    <property type="entry name" value="CHROMO"/>
    <property type="match status" value="1"/>
</dbReference>
<keyword evidence="2" id="KW-0808">Transferase</keyword>
<dbReference type="SUPFAM" id="SSF56672">
    <property type="entry name" value="DNA/RNA polymerases"/>
    <property type="match status" value="1"/>
</dbReference>
<evidence type="ECO:0000259" key="9">
    <source>
        <dbReference type="PROSITE" id="PS50013"/>
    </source>
</evidence>
<dbReference type="InterPro" id="IPR000953">
    <property type="entry name" value="Chromo/chromo_shadow_dom"/>
</dbReference>
<feature type="domain" description="Integrase catalytic" evidence="11">
    <location>
        <begin position="1129"/>
        <end position="1294"/>
    </location>
</feature>
<dbReference type="PROSITE" id="PS50878">
    <property type="entry name" value="RT_POL"/>
    <property type="match status" value="1"/>
</dbReference>